<evidence type="ECO:0000313" key="2">
    <source>
        <dbReference type="EMBL" id="MBB5756463.1"/>
    </source>
</evidence>
<dbReference type="GO" id="GO:0006355">
    <property type="term" value="P:regulation of DNA-templated transcription"/>
    <property type="evidence" value="ECO:0007669"/>
    <property type="project" value="InterPro"/>
</dbReference>
<dbReference type="Proteomes" id="UP000583454">
    <property type="component" value="Unassembled WGS sequence"/>
</dbReference>
<dbReference type="Gene3D" id="1.10.10.10">
    <property type="entry name" value="Winged helix-like DNA-binding domain superfamily/Winged helix DNA-binding domain"/>
    <property type="match status" value="1"/>
</dbReference>
<gene>
    <name evidence="2" type="ORF">HNR00_001161</name>
</gene>
<dbReference type="RefSeq" id="WP_183566275.1">
    <property type="nucleotide sequence ID" value="NZ_JACHOP010000003.1"/>
</dbReference>
<proteinExistence type="predicted"/>
<dbReference type="InterPro" id="IPR036388">
    <property type="entry name" value="WH-like_DNA-bd_sf"/>
</dbReference>
<keyword evidence="2" id="KW-0238">DNA-binding</keyword>
<name>A0A840ZHX6_9HYPH</name>
<sequence length="344" mass="36674">MPDLWVGVLDEVNALSGSAASSLILFDPVAQPRFKATERTHASLTTHVESGAWKANPRQAVASRTPWAGFRDVGMALTEAERANDPVGRSLDALGLGWQIGTVIPLTLGQLAVITCERMIASGPYEALQVDRLDHLRPHLSRAVLMAARLGLERARGAVATLSALGLPAAVLTSGGKVVAVNDRLERSPRVAPGPYGRLVLTSPMADRMLREILAAPDAAARSRSIPLPPDGEQPSGIAHILPLRGAAHDIFGGFTLLVITTLDLVDNVPKVELIAALYDLTPREAQLATALTAGLTLKQAAHESDLRFSTARSYLERIFRKTGATQQSQLVSLLKGTRLSPPE</sequence>
<dbReference type="InterPro" id="IPR000792">
    <property type="entry name" value="Tscrpt_reg_LuxR_C"/>
</dbReference>
<accession>A0A840ZHX6</accession>
<dbReference type="GO" id="GO:0003677">
    <property type="term" value="F:DNA binding"/>
    <property type="evidence" value="ECO:0007669"/>
    <property type="project" value="UniProtKB-KW"/>
</dbReference>
<dbReference type="InterPro" id="IPR016032">
    <property type="entry name" value="Sig_transdc_resp-reg_C-effctor"/>
</dbReference>
<comment type="caution">
    <text evidence="2">The sequence shown here is derived from an EMBL/GenBank/DDBJ whole genome shotgun (WGS) entry which is preliminary data.</text>
</comment>
<dbReference type="Pfam" id="PF00196">
    <property type="entry name" value="GerE"/>
    <property type="match status" value="1"/>
</dbReference>
<evidence type="ECO:0000313" key="3">
    <source>
        <dbReference type="Proteomes" id="UP000583454"/>
    </source>
</evidence>
<dbReference type="SUPFAM" id="SSF46894">
    <property type="entry name" value="C-terminal effector domain of the bipartite response regulators"/>
    <property type="match status" value="1"/>
</dbReference>
<reference evidence="2 3" key="1">
    <citation type="submission" date="2020-08" db="EMBL/GenBank/DDBJ databases">
        <title>Genomic Encyclopedia of Type Strains, Phase IV (KMG-IV): sequencing the most valuable type-strain genomes for metagenomic binning, comparative biology and taxonomic classification.</title>
        <authorList>
            <person name="Goeker M."/>
        </authorList>
    </citation>
    <scope>NUCLEOTIDE SEQUENCE [LARGE SCALE GENOMIC DNA]</scope>
    <source>
        <strain evidence="2 3">DSM 2163</strain>
    </source>
</reference>
<protein>
    <submittedName>
        <fullName evidence="2">DNA-binding CsgD family transcriptional regulator</fullName>
    </submittedName>
</protein>
<dbReference type="EMBL" id="JACHOP010000003">
    <property type="protein sequence ID" value="MBB5756463.1"/>
    <property type="molecule type" value="Genomic_DNA"/>
</dbReference>
<keyword evidence="3" id="KW-1185">Reference proteome</keyword>
<evidence type="ECO:0000259" key="1">
    <source>
        <dbReference type="SMART" id="SM00421"/>
    </source>
</evidence>
<feature type="domain" description="HTH luxR-type" evidence="1">
    <location>
        <begin position="278"/>
        <end position="335"/>
    </location>
</feature>
<dbReference type="AlphaFoldDB" id="A0A840ZHX6"/>
<dbReference type="SMART" id="SM00421">
    <property type="entry name" value="HTH_LUXR"/>
    <property type="match status" value="1"/>
</dbReference>
<organism evidence="2 3">
    <name type="scientific">Methylorubrum rhodinum</name>
    <dbReference type="NCBI Taxonomy" id="29428"/>
    <lineage>
        <taxon>Bacteria</taxon>
        <taxon>Pseudomonadati</taxon>
        <taxon>Pseudomonadota</taxon>
        <taxon>Alphaproteobacteria</taxon>
        <taxon>Hyphomicrobiales</taxon>
        <taxon>Methylobacteriaceae</taxon>
        <taxon>Methylorubrum</taxon>
    </lineage>
</organism>